<proteinExistence type="predicted"/>
<organism evidence="1 2">
    <name type="scientific">Nicotiana attenuata</name>
    <name type="common">Coyote tobacco</name>
    <dbReference type="NCBI Taxonomy" id="49451"/>
    <lineage>
        <taxon>Eukaryota</taxon>
        <taxon>Viridiplantae</taxon>
        <taxon>Streptophyta</taxon>
        <taxon>Embryophyta</taxon>
        <taxon>Tracheophyta</taxon>
        <taxon>Spermatophyta</taxon>
        <taxon>Magnoliopsida</taxon>
        <taxon>eudicotyledons</taxon>
        <taxon>Gunneridae</taxon>
        <taxon>Pentapetalae</taxon>
        <taxon>asterids</taxon>
        <taxon>lamiids</taxon>
        <taxon>Solanales</taxon>
        <taxon>Solanaceae</taxon>
        <taxon>Nicotianoideae</taxon>
        <taxon>Nicotianeae</taxon>
        <taxon>Nicotiana</taxon>
    </lineage>
</organism>
<dbReference type="EMBL" id="MJEQ01001273">
    <property type="protein sequence ID" value="OIT31437.1"/>
    <property type="molecule type" value="Genomic_DNA"/>
</dbReference>
<gene>
    <name evidence="1" type="ORF">A4A49_62252</name>
</gene>
<name>A0A314KQJ5_NICAT</name>
<feature type="non-terminal residue" evidence="1">
    <location>
        <position position="1"/>
    </location>
</feature>
<dbReference type="PANTHER" id="PTHR47592">
    <property type="entry name" value="PBF68 PROTEIN"/>
    <property type="match status" value="1"/>
</dbReference>
<dbReference type="Proteomes" id="UP000187609">
    <property type="component" value="Unassembled WGS sequence"/>
</dbReference>
<reference evidence="1" key="1">
    <citation type="submission" date="2016-11" db="EMBL/GenBank/DDBJ databases">
        <title>The genome of Nicotiana attenuata.</title>
        <authorList>
            <person name="Xu S."/>
            <person name="Brockmoeller T."/>
            <person name="Gaquerel E."/>
            <person name="Navarro A."/>
            <person name="Kuhl H."/>
            <person name="Gase K."/>
            <person name="Ling Z."/>
            <person name="Zhou W."/>
            <person name="Kreitzer C."/>
            <person name="Stanke M."/>
            <person name="Tang H."/>
            <person name="Lyons E."/>
            <person name="Pandey P."/>
            <person name="Pandey S.P."/>
            <person name="Timmermann B."/>
            <person name="Baldwin I.T."/>
        </authorList>
    </citation>
    <scope>NUCLEOTIDE SEQUENCE [LARGE SCALE GENOMIC DNA]</scope>
    <source>
        <strain evidence="1">UT</strain>
    </source>
</reference>
<evidence type="ECO:0000313" key="2">
    <source>
        <dbReference type="Proteomes" id="UP000187609"/>
    </source>
</evidence>
<keyword evidence="2" id="KW-1185">Reference proteome</keyword>
<dbReference type="AlphaFoldDB" id="A0A314KQJ5"/>
<comment type="caution">
    <text evidence="1">The sequence shown here is derived from an EMBL/GenBank/DDBJ whole genome shotgun (WGS) entry which is preliminary data.</text>
</comment>
<feature type="non-terminal residue" evidence="1">
    <location>
        <position position="148"/>
    </location>
</feature>
<evidence type="ECO:0000313" key="1">
    <source>
        <dbReference type="EMBL" id="OIT31437.1"/>
    </source>
</evidence>
<accession>A0A314KQJ5</accession>
<sequence>LSAVDNPKEIIKLDRFDGSNFTPWKDKMIFLVTAFKIFYVLDLQLPALPDLSLQDPTLEDSEDVKAKRNKREDDELLYRGHILNTLTDRLYDRYQNLTSPREIWMALQTTYENEKRGIDKSLSLQYFEFKMVDTKPIMDQIHELKILV</sequence>
<dbReference type="Pfam" id="PF14223">
    <property type="entry name" value="Retrotran_gag_2"/>
    <property type="match status" value="1"/>
</dbReference>
<protein>
    <submittedName>
        <fullName evidence="1">Uncharacterized protein</fullName>
    </submittedName>
</protein>
<dbReference type="PANTHER" id="PTHR47592:SF18">
    <property type="entry name" value="ZINC FINGER, CCHC-TYPE-RELATED"/>
    <property type="match status" value="1"/>
</dbReference>